<name>A0A9W9Y8B8_9CNID</name>
<keyword evidence="3" id="KW-1185">Reference proteome</keyword>
<dbReference type="EMBL" id="MU827816">
    <property type="protein sequence ID" value="KAJ7323139.1"/>
    <property type="molecule type" value="Genomic_DNA"/>
</dbReference>
<proteinExistence type="predicted"/>
<comment type="caution">
    <text evidence="2">The sequence shown here is derived from an EMBL/GenBank/DDBJ whole genome shotgun (WGS) entry which is preliminary data.</text>
</comment>
<dbReference type="InterPro" id="IPR019080">
    <property type="entry name" value="YqaJ_viral_recombinase"/>
</dbReference>
<accession>A0A9W9Y8B8</accession>
<evidence type="ECO:0000313" key="2">
    <source>
        <dbReference type="EMBL" id="KAJ7323139.1"/>
    </source>
</evidence>
<dbReference type="Pfam" id="PF09588">
    <property type="entry name" value="YqaJ"/>
    <property type="match status" value="1"/>
</dbReference>
<sequence length="179" mass="20400">MESQQLMIKEKENVDKSIVSASDSVKECKDKENVTDVQYVSSPQRSSEWFSKRIGKVTSSKASAVIGLQGKKEFQETWDCIKNKKAEPTKNFRNYDRGIRFYAEAAKCFPNESDAVVKECGMYCLESDQRYGASPDRTFLGETCRKLMEVKTGREVNLFWTVSAGNKDPCKVVWSHSHQ</sequence>
<feature type="domain" description="YqaJ viral recombinase" evidence="1">
    <location>
        <begin position="48"/>
        <end position="156"/>
    </location>
</feature>
<dbReference type="AlphaFoldDB" id="A0A9W9Y8B8"/>
<reference evidence="2" key="1">
    <citation type="submission" date="2023-01" db="EMBL/GenBank/DDBJ databases">
        <title>Genome assembly of the deep-sea coral Lophelia pertusa.</title>
        <authorList>
            <person name="Herrera S."/>
            <person name="Cordes E."/>
        </authorList>
    </citation>
    <scope>NUCLEOTIDE SEQUENCE</scope>
    <source>
        <strain evidence="2">USNM1676648</strain>
        <tissue evidence="2">Polyp</tissue>
    </source>
</reference>
<dbReference type="InterPro" id="IPR051703">
    <property type="entry name" value="NF-kappa-B_Signaling_Reg"/>
</dbReference>
<evidence type="ECO:0000313" key="3">
    <source>
        <dbReference type="Proteomes" id="UP001163046"/>
    </source>
</evidence>
<dbReference type="InterPro" id="IPR011604">
    <property type="entry name" value="PDDEXK-like_dom_sf"/>
</dbReference>
<dbReference type="SUPFAM" id="SSF52980">
    <property type="entry name" value="Restriction endonuclease-like"/>
    <property type="match status" value="1"/>
</dbReference>
<dbReference type="Gene3D" id="3.90.320.10">
    <property type="match status" value="1"/>
</dbReference>
<evidence type="ECO:0000259" key="1">
    <source>
        <dbReference type="Pfam" id="PF09588"/>
    </source>
</evidence>
<dbReference type="PANTHER" id="PTHR46609:SF8">
    <property type="entry name" value="YQAJ VIRAL RECOMBINASE DOMAIN-CONTAINING PROTEIN"/>
    <property type="match status" value="1"/>
</dbReference>
<protein>
    <recommendedName>
        <fullName evidence="1">YqaJ viral recombinase domain-containing protein</fullName>
    </recommendedName>
</protein>
<dbReference type="PANTHER" id="PTHR46609">
    <property type="entry name" value="EXONUCLEASE, PHAGE-TYPE/RECB, C-TERMINAL DOMAIN-CONTAINING PROTEIN"/>
    <property type="match status" value="1"/>
</dbReference>
<gene>
    <name evidence="2" type="ORF">OS493_032142</name>
</gene>
<dbReference type="GO" id="GO:0006281">
    <property type="term" value="P:DNA repair"/>
    <property type="evidence" value="ECO:0007669"/>
    <property type="project" value="UniProtKB-ARBA"/>
</dbReference>
<organism evidence="2 3">
    <name type="scientific">Desmophyllum pertusum</name>
    <dbReference type="NCBI Taxonomy" id="174260"/>
    <lineage>
        <taxon>Eukaryota</taxon>
        <taxon>Metazoa</taxon>
        <taxon>Cnidaria</taxon>
        <taxon>Anthozoa</taxon>
        <taxon>Hexacorallia</taxon>
        <taxon>Scleractinia</taxon>
        <taxon>Caryophylliina</taxon>
        <taxon>Caryophylliidae</taxon>
        <taxon>Desmophyllum</taxon>
    </lineage>
</organism>
<dbReference type="Proteomes" id="UP001163046">
    <property type="component" value="Unassembled WGS sequence"/>
</dbReference>
<dbReference type="InterPro" id="IPR011335">
    <property type="entry name" value="Restrct_endonuc-II-like"/>
</dbReference>